<feature type="compositionally biased region" description="Acidic residues" evidence="11">
    <location>
        <begin position="585"/>
        <end position="597"/>
    </location>
</feature>
<keyword evidence="3 10" id="KW-0812">Transmembrane</keyword>
<feature type="transmembrane region" description="Helical" evidence="10">
    <location>
        <begin position="206"/>
        <end position="228"/>
    </location>
</feature>
<evidence type="ECO:0000256" key="1">
    <source>
        <dbReference type="ARBA" id="ARBA00004141"/>
    </source>
</evidence>
<keyword evidence="4 10" id="KW-1133">Transmembrane helix</keyword>
<feature type="transmembrane region" description="Helical" evidence="10">
    <location>
        <begin position="105"/>
        <end position="126"/>
    </location>
</feature>
<evidence type="ECO:0000313" key="13">
    <source>
        <dbReference type="EMBL" id="KAL2266346.1"/>
    </source>
</evidence>
<evidence type="ECO:0000256" key="11">
    <source>
        <dbReference type="SAM" id="MobiDB-lite"/>
    </source>
</evidence>
<accession>A0ABR4D976</accession>
<organism evidence="13 14">
    <name type="scientific">Remersonia thermophila</name>
    <dbReference type="NCBI Taxonomy" id="72144"/>
    <lineage>
        <taxon>Eukaryota</taxon>
        <taxon>Fungi</taxon>
        <taxon>Dikarya</taxon>
        <taxon>Ascomycota</taxon>
        <taxon>Pezizomycotina</taxon>
        <taxon>Sordariomycetes</taxon>
        <taxon>Sordariomycetidae</taxon>
        <taxon>Sordariales</taxon>
        <taxon>Sordariales incertae sedis</taxon>
        <taxon>Remersonia</taxon>
    </lineage>
</organism>
<evidence type="ECO:0000256" key="9">
    <source>
        <dbReference type="ARBA" id="ARBA00048048"/>
    </source>
</evidence>
<dbReference type="InterPro" id="IPR039859">
    <property type="entry name" value="PFA4/ZDH16/20/ERF2-like"/>
</dbReference>
<comment type="catalytic activity">
    <reaction evidence="9 10">
        <text>L-cysteinyl-[protein] + hexadecanoyl-CoA = S-hexadecanoyl-L-cysteinyl-[protein] + CoA</text>
        <dbReference type="Rhea" id="RHEA:36683"/>
        <dbReference type="Rhea" id="RHEA-COMP:10131"/>
        <dbReference type="Rhea" id="RHEA-COMP:11032"/>
        <dbReference type="ChEBI" id="CHEBI:29950"/>
        <dbReference type="ChEBI" id="CHEBI:57287"/>
        <dbReference type="ChEBI" id="CHEBI:57379"/>
        <dbReference type="ChEBI" id="CHEBI:74151"/>
        <dbReference type="EC" id="2.3.1.225"/>
    </reaction>
</comment>
<feature type="region of interest" description="Disordered" evidence="11">
    <location>
        <begin position="1"/>
        <end position="46"/>
    </location>
</feature>
<feature type="compositionally biased region" description="Low complexity" evidence="11">
    <location>
        <begin position="683"/>
        <end position="698"/>
    </location>
</feature>
<feature type="transmembrane region" description="Helical" evidence="10">
    <location>
        <begin position="248"/>
        <end position="271"/>
    </location>
</feature>
<evidence type="ECO:0000256" key="7">
    <source>
        <dbReference type="ARBA" id="ARBA00023288"/>
    </source>
</evidence>
<evidence type="ECO:0000256" key="5">
    <source>
        <dbReference type="ARBA" id="ARBA00023136"/>
    </source>
</evidence>
<evidence type="ECO:0000256" key="2">
    <source>
        <dbReference type="ARBA" id="ARBA00022679"/>
    </source>
</evidence>
<evidence type="ECO:0000256" key="10">
    <source>
        <dbReference type="RuleBase" id="RU079119"/>
    </source>
</evidence>
<dbReference type="PANTHER" id="PTHR12246">
    <property type="entry name" value="PALMITOYLTRANSFERASE ZDHHC16"/>
    <property type="match status" value="1"/>
</dbReference>
<evidence type="ECO:0000256" key="8">
    <source>
        <dbReference type="ARBA" id="ARBA00023315"/>
    </source>
</evidence>
<evidence type="ECO:0000256" key="3">
    <source>
        <dbReference type="ARBA" id="ARBA00022692"/>
    </source>
</evidence>
<comment type="subcellular location">
    <subcellularLocation>
        <location evidence="1">Membrane</location>
        <topology evidence="1">Multi-pass membrane protein</topology>
    </subcellularLocation>
</comment>
<comment type="caution">
    <text evidence="13">The sequence shown here is derived from an EMBL/GenBank/DDBJ whole genome shotgun (WGS) entry which is preliminary data.</text>
</comment>
<evidence type="ECO:0000256" key="6">
    <source>
        <dbReference type="ARBA" id="ARBA00023139"/>
    </source>
</evidence>
<gene>
    <name evidence="13" type="ORF">VTJ83DRAFT_5698</name>
</gene>
<reference evidence="13 14" key="1">
    <citation type="journal article" date="2024" name="Commun. Biol.">
        <title>Comparative genomic analysis of thermophilic fungi reveals convergent evolutionary adaptations and gene losses.</title>
        <authorList>
            <person name="Steindorff A.S."/>
            <person name="Aguilar-Pontes M.V."/>
            <person name="Robinson A.J."/>
            <person name="Andreopoulos B."/>
            <person name="LaButti K."/>
            <person name="Kuo A."/>
            <person name="Mondo S."/>
            <person name="Riley R."/>
            <person name="Otillar R."/>
            <person name="Haridas S."/>
            <person name="Lipzen A."/>
            <person name="Grimwood J."/>
            <person name="Schmutz J."/>
            <person name="Clum A."/>
            <person name="Reid I.D."/>
            <person name="Moisan M.C."/>
            <person name="Butler G."/>
            <person name="Nguyen T.T.M."/>
            <person name="Dewar K."/>
            <person name="Conant G."/>
            <person name="Drula E."/>
            <person name="Henrissat B."/>
            <person name="Hansel C."/>
            <person name="Singer S."/>
            <person name="Hutchinson M.I."/>
            <person name="de Vries R.P."/>
            <person name="Natvig D.O."/>
            <person name="Powell A.J."/>
            <person name="Tsang A."/>
            <person name="Grigoriev I.V."/>
        </authorList>
    </citation>
    <scope>NUCLEOTIDE SEQUENCE [LARGE SCALE GENOMIC DNA]</scope>
    <source>
        <strain evidence="13 14">ATCC 22073</strain>
    </source>
</reference>
<evidence type="ECO:0000313" key="14">
    <source>
        <dbReference type="Proteomes" id="UP001600064"/>
    </source>
</evidence>
<keyword evidence="8 10" id="KW-0012">Acyltransferase</keyword>
<dbReference type="EMBL" id="JAZGUE010000005">
    <property type="protein sequence ID" value="KAL2266346.1"/>
    <property type="molecule type" value="Genomic_DNA"/>
</dbReference>
<dbReference type="InterPro" id="IPR001594">
    <property type="entry name" value="Palmitoyltrfase_DHHC"/>
</dbReference>
<dbReference type="Proteomes" id="UP001600064">
    <property type="component" value="Unassembled WGS sequence"/>
</dbReference>
<comment type="domain">
    <text evidence="10">The DHHC domain is required for palmitoyltransferase activity.</text>
</comment>
<feature type="region of interest" description="Disordered" evidence="11">
    <location>
        <begin position="332"/>
        <end position="368"/>
    </location>
</feature>
<dbReference type="EC" id="2.3.1.225" evidence="10"/>
<keyword evidence="6" id="KW-0564">Palmitate</keyword>
<dbReference type="RefSeq" id="XP_070865073.1">
    <property type="nucleotide sequence ID" value="XM_071012326.1"/>
</dbReference>
<feature type="compositionally biased region" description="Low complexity" evidence="11">
    <location>
        <begin position="605"/>
        <end position="630"/>
    </location>
</feature>
<name>A0ABR4D976_9PEZI</name>
<sequence length="709" mass="78172">MDATLLPSSSAAPNPPRPRPRPHSQPRSSSPFDDVSEPPSRSHHGAMGSVRRCARRFERACCACAKYIPLVFVYGLTTWACYVLVTLCTTTSSSGTFKVEWLDTPAAIAGVFLYLMLNWCYTTAVFTPPGSTTNEHGYSTLPTQNPPAVTSFTVKSNGEMRFCKKCQARKPDRAHHCSTCRRCVLKMDHHCPWLATCVGLYNHKAFLLFLVYTTLFSVYCFAASGSWVWAELLSNEAGYVETLMPVNYIMLCIIGGIIGLVIGAFTGWHLWLATRGQTTIECLEKTRYLSPLRRSMHQAYINQHTPGQGIPLPSYGQQLLDLHQNALPGITRPEEGEELRRDPAPRPRSPDDLEARDSSYGPQLQAGSRRFTYDEMERMRARRRYQDYLDEQDSSKLPNAFDLGPKRNLLHLFGHNPWLWLLPICNTTGDGWSWEPNPKWLDAREKLARERWEQAERERVAGWGPSLDDGDARDAEPVTWQTEDLRLAGAGRHYRQPPSRPSTTSTGSSTGSSSSAAGRKMPSKADRILGRDPNLYADVELSPAARAARQQKAAEAAALQRKRRSPVPAGKELLEYELEEIDRFDEEVEVEVEEEEEEGRRGHGDNNAGAKGGNDVASPAQAQPPQSHAAGTERRSSPLSLAPSNRWRPAGGGGLPSPRGFGVGGVGLGRTASPTAIHGANAMTTTTTTTTTTMTSTSNDAPSADDDVD</sequence>
<dbReference type="GeneID" id="98126970"/>
<protein>
    <recommendedName>
        <fullName evidence="10">Palmitoyltransferase</fullName>
        <ecNumber evidence="10">2.3.1.225</ecNumber>
    </recommendedName>
</protein>
<dbReference type="Pfam" id="PF01529">
    <property type="entry name" value="DHHC"/>
    <property type="match status" value="1"/>
</dbReference>
<feature type="domain" description="Palmitoyltransferase DHHC" evidence="12">
    <location>
        <begin position="157"/>
        <end position="284"/>
    </location>
</feature>
<feature type="region of interest" description="Disordered" evidence="11">
    <location>
        <begin position="585"/>
        <end position="709"/>
    </location>
</feature>
<keyword evidence="2 10" id="KW-0808">Transferase</keyword>
<keyword evidence="5 10" id="KW-0472">Membrane</keyword>
<evidence type="ECO:0000259" key="12">
    <source>
        <dbReference type="Pfam" id="PF01529"/>
    </source>
</evidence>
<comment type="similarity">
    <text evidence="10">Belongs to the DHHC palmitoyltransferase family.</text>
</comment>
<feature type="compositionally biased region" description="Low complexity" evidence="11">
    <location>
        <begin position="501"/>
        <end position="519"/>
    </location>
</feature>
<keyword evidence="14" id="KW-1185">Reference proteome</keyword>
<dbReference type="PROSITE" id="PS50216">
    <property type="entry name" value="DHHC"/>
    <property type="match status" value="1"/>
</dbReference>
<feature type="compositionally biased region" description="Basic and acidic residues" evidence="11">
    <location>
        <begin position="332"/>
        <end position="357"/>
    </location>
</feature>
<feature type="region of interest" description="Disordered" evidence="11">
    <location>
        <begin position="486"/>
        <end position="530"/>
    </location>
</feature>
<feature type="compositionally biased region" description="Gly residues" evidence="11">
    <location>
        <begin position="650"/>
        <end position="668"/>
    </location>
</feature>
<evidence type="ECO:0000256" key="4">
    <source>
        <dbReference type="ARBA" id="ARBA00022989"/>
    </source>
</evidence>
<feature type="transmembrane region" description="Helical" evidence="10">
    <location>
        <begin position="64"/>
        <end position="85"/>
    </location>
</feature>
<proteinExistence type="inferred from homology"/>
<keyword evidence="7" id="KW-0449">Lipoprotein</keyword>